<reference evidence="4" key="1">
    <citation type="submission" date="2016-01" db="EMBL/GenBank/DDBJ databases">
        <title>Whole genome sequencing of Bhargavaea cecembensis T14.</title>
        <authorList>
            <person name="Hong K.W."/>
        </authorList>
    </citation>
    <scope>NUCLEOTIDE SEQUENCE [LARGE SCALE GENOMIC DNA]</scope>
    <source>
        <strain evidence="4">M19</strain>
    </source>
</reference>
<dbReference type="FunFam" id="3.40.50.720:FF:000084">
    <property type="entry name" value="Short-chain dehydrogenase reductase"/>
    <property type="match status" value="1"/>
</dbReference>
<dbReference type="CDD" id="cd05233">
    <property type="entry name" value="SDR_c"/>
    <property type="match status" value="1"/>
</dbReference>
<dbReference type="PRINTS" id="PR00081">
    <property type="entry name" value="GDHRDH"/>
</dbReference>
<dbReference type="NCBIfam" id="NF005559">
    <property type="entry name" value="PRK07231.1"/>
    <property type="match status" value="1"/>
</dbReference>
<dbReference type="GO" id="GO:0008206">
    <property type="term" value="P:bile acid metabolic process"/>
    <property type="evidence" value="ECO:0007669"/>
    <property type="project" value="UniProtKB-ARBA"/>
</dbReference>
<organism evidence="3 4">
    <name type="scientific">Rossellomorea marisflavi</name>
    <dbReference type="NCBI Taxonomy" id="189381"/>
    <lineage>
        <taxon>Bacteria</taxon>
        <taxon>Bacillati</taxon>
        <taxon>Bacillota</taxon>
        <taxon>Bacilli</taxon>
        <taxon>Bacillales</taxon>
        <taxon>Bacillaceae</taxon>
        <taxon>Rossellomorea</taxon>
    </lineage>
</organism>
<keyword evidence="2" id="KW-0560">Oxidoreductase</keyword>
<gene>
    <name evidence="3" type="ORF">AV649_06265</name>
</gene>
<dbReference type="InterPro" id="IPR036291">
    <property type="entry name" value="NAD(P)-bd_dom_sf"/>
</dbReference>
<comment type="caution">
    <text evidence="3">The sequence shown here is derived from an EMBL/GenBank/DDBJ whole genome shotgun (WGS) entry which is preliminary data.</text>
</comment>
<dbReference type="EMBL" id="LQQY01000034">
    <property type="protein sequence ID" value="KZE45769.1"/>
    <property type="molecule type" value="Genomic_DNA"/>
</dbReference>
<evidence type="ECO:0000256" key="2">
    <source>
        <dbReference type="ARBA" id="ARBA00023002"/>
    </source>
</evidence>
<dbReference type="PATRIC" id="fig|189381.11.peg.3342"/>
<dbReference type="OrthoDB" id="306388at2"/>
<dbReference type="PRINTS" id="PR00080">
    <property type="entry name" value="SDRFAMILY"/>
</dbReference>
<name>A0A0J5V936_9BACI</name>
<dbReference type="Pfam" id="PF13561">
    <property type="entry name" value="adh_short_C2"/>
    <property type="match status" value="1"/>
</dbReference>
<evidence type="ECO:0000313" key="3">
    <source>
        <dbReference type="EMBL" id="KZE45769.1"/>
    </source>
</evidence>
<protein>
    <submittedName>
        <fullName evidence="3">Short-chain dehydrogenase</fullName>
    </submittedName>
</protein>
<sequence length="252" mass="26203">MTNIENKVAIVTGAGSGIGRETSIQLAAKGVRVAVVDLSVEGGNETVRLIKEAGFEAFFIQADVGSREDVKHYVEKTVDTYGTIDMFFNNAGIEGAVSPLAEYPEDIFEKVIDINLKGAFYGMKYVLQVMLENGGGSIVNTASNAGLVGSPGVSPYAATKHGVIGLTKTATGEYASQGIRVNAIAPGPTATGMMDRFTQGSEEAKKAVESGIPAGRYGTAKEVASLVVFLLGDEANIINGAVYPIDGGLTSL</sequence>
<dbReference type="RefSeq" id="WP_048006076.1">
    <property type="nucleotide sequence ID" value="NZ_CAXQIX010000042.1"/>
</dbReference>
<evidence type="ECO:0000313" key="4">
    <source>
        <dbReference type="Proteomes" id="UP000076510"/>
    </source>
</evidence>
<comment type="similarity">
    <text evidence="1">Belongs to the short-chain dehydrogenases/reductases (SDR) family.</text>
</comment>
<dbReference type="AlphaFoldDB" id="A0A0J5V936"/>
<dbReference type="GO" id="GO:0016491">
    <property type="term" value="F:oxidoreductase activity"/>
    <property type="evidence" value="ECO:0007669"/>
    <property type="project" value="UniProtKB-KW"/>
</dbReference>
<evidence type="ECO:0000256" key="1">
    <source>
        <dbReference type="ARBA" id="ARBA00006484"/>
    </source>
</evidence>
<proteinExistence type="inferred from homology"/>
<dbReference type="Proteomes" id="UP000076510">
    <property type="component" value="Unassembled WGS sequence"/>
</dbReference>
<dbReference type="Gene3D" id="3.40.50.720">
    <property type="entry name" value="NAD(P)-binding Rossmann-like Domain"/>
    <property type="match status" value="1"/>
</dbReference>
<accession>A0A0J5V936</accession>
<dbReference type="PANTHER" id="PTHR24321:SF11">
    <property type="entry name" value="BLR0893 PROTEIN"/>
    <property type="match status" value="1"/>
</dbReference>
<dbReference type="InterPro" id="IPR002347">
    <property type="entry name" value="SDR_fam"/>
</dbReference>
<dbReference type="SUPFAM" id="SSF51735">
    <property type="entry name" value="NAD(P)-binding Rossmann-fold domains"/>
    <property type="match status" value="1"/>
</dbReference>
<dbReference type="PANTHER" id="PTHR24321">
    <property type="entry name" value="DEHYDROGENASES, SHORT CHAIN"/>
    <property type="match status" value="1"/>
</dbReference>